<feature type="transmembrane region" description="Helical" evidence="6">
    <location>
        <begin position="20"/>
        <end position="40"/>
    </location>
</feature>
<dbReference type="PANTHER" id="PTHR36115:SF6">
    <property type="entry name" value="PROLINE-RICH ANTIGEN HOMOLOG"/>
    <property type="match status" value="1"/>
</dbReference>
<dbReference type="STRING" id="1618436.UV59_C0007G0052"/>
<dbReference type="EMBL" id="LCFB01000007">
    <property type="protein sequence ID" value="KKS85469.1"/>
    <property type="molecule type" value="Genomic_DNA"/>
</dbReference>
<dbReference type="Pfam" id="PF06271">
    <property type="entry name" value="RDD"/>
    <property type="match status" value="1"/>
</dbReference>
<comment type="caution">
    <text evidence="8">The sequence shown here is derived from an EMBL/GenBank/DDBJ whole genome shotgun (WGS) entry which is preliminary data.</text>
</comment>
<evidence type="ECO:0000313" key="9">
    <source>
        <dbReference type="Proteomes" id="UP000034543"/>
    </source>
</evidence>
<reference evidence="8 9" key="1">
    <citation type="journal article" date="2015" name="Nature">
        <title>rRNA introns, odd ribosomes, and small enigmatic genomes across a large radiation of phyla.</title>
        <authorList>
            <person name="Brown C.T."/>
            <person name="Hug L.A."/>
            <person name="Thomas B.C."/>
            <person name="Sharon I."/>
            <person name="Castelle C.J."/>
            <person name="Singh A."/>
            <person name="Wilkins M.J."/>
            <person name="Williams K.H."/>
            <person name="Banfield J.F."/>
        </authorList>
    </citation>
    <scope>NUCLEOTIDE SEQUENCE [LARGE SCALE GENOMIC DNA]</scope>
</reference>
<evidence type="ECO:0000259" key="7">
    <source>
        <dbReference type="Pfam" id="PF06271"/>
    </source>
</evidence>
<feature type="transmembrane region" description="Helical" evidence="6">
    <location>
        <begin position="83"/>
        <end position="104"/>
    </location>
</feature>
<dbReference type="GO" id="GO:0005886">
    <property type="term" value="C:plasma membrane"/>
    <property type="evidence" value="ECO:0007669"/>
    <property type="project" value="UniProtKB-SubCell"/>
</dbReference>
<evidence type="ECO:0000256" key="4">
    <source>
        <dbReference type="ARBA" id="ARBA00022989"/>
    </source>
</evidence>
<keyword evidence="3 6" id="KW-0812">Transmembrane</keyword>
<organism evidence="8 9">
    <name type="scientific">Candidatus Gottesmanbacteria bacterium GW2011_GWA1_43_11</name>
    <dbReference type="NCBI Taxonomy" id="1618436"/>
    <lineage>
        <taxon>Bacteria</taxon>
        <taxon>Candidatus Gottesmaniibacteriota</taxon>
    </lineage>
</organism>
<evidence type="ECO:0000256" key="6">
    <source>
        <dbReference type="SAM" id="Phobius"/>
    </source>
</evidence>
<protein>
    <submittedName>
        <fullName evidence="8">RDD domain containing protein</fullName>
    </submittedName>
</protein>
<keyword evidence="5 6" id="KW-0472">Membrane</keyword>
<dbReference type="PANTHER" id="PTHR36115">
    <property type="entry name" value="PROLINE-RICH ANTIGEN HOMOLOG-RELATED"/>
    <property type="match status" value="1"/>
</dbReference>
<feature type="transmembrane region" description="Helical" evidence="6">
    <location>
        <begin position="125"/>
        <end position="143"/>
    </location>
</feature>
<sequence length="163" mass="18400">MYFIYTVGMKRYASFWHRAAAWIIDLTLITLVFGLFALLLPQKQVQLLLQPLKLVLPTAASEAQVTPVSLFLIFNIYYVVTNYFYAVFFISATGATPGKLLLGIRVVSKTTNKPPSLFTAIMRESVGKFISGILLELGYLWMFKNAHKQTLHDLLTNTVVVYA</sequence>
<evidence type="ECO:0000256" key="2">
    <source>
        <dbReference type="ARBA" id="ARBA00022475"/>
    </source>
</evidence>
<dbReference type="InterPro" id="IPR010432">
    <property type="entry name" value="RDD"/>
</dbReference>
<proteinExistence type="predicted"/>
<evidence type="ECO:0000256" key="5">
    <source>
        <dbReference type="ARBA" id="ARBA00023136"/>
    </source>
</evidence>
<accession>A0A0G1CJ07</accession>
<dbReference type="Proteomes" id="UP000034543">
    <property type="component" value="Unassembled WGS sequence"/>
</dbReference>
<feature type="transmembrane region" description="Helical" evidence="6">
    <location>
        <begin position="52"/>
        <end position="77"/>
    </location>
</feature>
<evidence type="ECO:0000313" key="8">
    <source>
        <dbReference type="EMBL" id="KKS85469.1"/>
    </source>
</evidence>
<evidence type="ECO:0000256" key="3">
    <source>
        <dbReference type="ARBA" id="ARBA00022692"/>
    </source>
</evidence>
<gene>
    <name evidence="8" type="ORF">UV59_C0007G0052</name>
</gene>
<keyword evidence="4 6" id="KW-1133">Transmembrane helix</keyword>
<dbReference type="InterPro" id="IPR051791">
    <property type="entry name" value="Pra-immunoreactive"/>
</dbReference>
<evidence type="ECO:0000256" key="1">
    <source>
        <dbReference type="ARBA" id="ARBA00004651"/>
    </source>
</evidence>
<keyword evidence="2" id="KW-1003">Cell membrane</keyword>
<name>A0A0G1CJ07_9BACT</name>
<comment type="subcellular location">
    <subcellularLocation>
        <location evidence="1">Cell membrane</location>
        <topology evidence="1">Multi-pass membrane protein</topology>
    </subcellularLocation>
</comment>
<dbReference type="AlphaFoldDB" id="A0A0G1CJ07"/>
<feature type="domain" description="RDD" evidence="7">
    <location>
        <begin position="12"/>
        <end position="157"/>
    </location>
</feature>